<protein>
    <recommendedName>
        <fullName evidence="3">Mannose-6-phosphate isomerase type II C-terminal domain-containing protein</fullName>
    </recommendedName>
</protein>
<dbReference type="Proteomes" id="UP000787672">
    <property type="component" value="Unassembled WGS sequence"/>
</dbReference>
<gene>
    <name evidence="1" type="ORF">KQI82_04445</name>
</gene>
<evidence type="ECO:0008006" key="3">
    <source>
        <dbReference type="Google" id="ProtNLM"/>
    </source>
</evidence>
<sequence length="46" mass="5115">MHCSGEEPIILHENDSIYHTPGTLHRFCNPGDTDAMAISILSDVIY</sequence>
<accession>A0ABS6F7N7</accession>
<keyword evidence="2" id="KW-1185">Reference proteome</keyword>
<evidence type="ECO:0000313" key="2">
    <source>
        <dbReference type="Proteomes" id="UP000787672"/>
    </source>
</evidence>
<comment type="caution">
    <text evidence="1">The sequence shown here is derived from an EMBL/GenBank/DDBJ whole genome shotgun (WGS) entry which is preliminary data.</text>
</comment>
<dbReference type="EMBL" id="JAHLQN010000001">
    <property type="protein sequence ID" value="MBU5626172.1"/>
    <property type="molecule type" value="Genomic_DNA"/>
</dbReference>
<name>A0ABS6F7N7_9FIRM</name>
<reference evidence="1 2" key="1">
    <citation type="submission" date="2021-06" db="EMBL/GenBank/DDBJ databases">
        <authorList>
            <person name="Sun Q."/>
            <person name="Li D."/>
        </authorList>
    </citation>
    <scope>NUCLEOTIDE SEQUENCE [LARGE SCALE GENOMIC DNA]</scope>
    <source>
        <strain evidence="1 2">MSJ-2</strain>
    </source>
</reference>
<evidence type="ECO:0000313" key="1">
    <source>
        <dbReference type="EMBL" id="MBU5626172.1"/>
    </source>
</evidence>
<proteinExistence type="predicted"/>
<organism evidence="1 2">
    <name type="scientific">Dysosmobacter acutus</name>
    <dbReference type="NCBI Taxonomy" id="2841504"/>
    <lineage>
        <taxon>Bacteria</taxon>
        <taxon>Bacillati</taxon>
        <taxon>Bacillota</taxon>
        <taxon>Clostridia</taxon>
        <taxon>Eubacteriales</taxon>
        <taxon>Oscillospiraceae</taxon>
        <taxon>Dysosmobacter</taxon>
    </lineage>
</organism>